<keyword evidence="2" id="KW-1185">Reference proteome</keyword>
<dbReference type="KEGG" id="svn:CP980_32785"/>
<dbReference type="AlphaFoldDB" id="A0A5J6JP10"/>
<sequence>MEQVMTVLVVGVPDGEQLELLRAGIQRNPHFQVLSHAHDPAVALAHARLLLPDITVVSLPAGLDSLDADPGFLSVFRGVRALDPPGGVVLRTAADRIPRAVSGLAVEGAVHVVREGDSEALMRALRTIGLRRASCDPDEMP</sequence>
<accession>A0A5J6JP10</accession>
<dbReference type="Proteomes" id="UP000325563">
    <property type="component" value="Chromosome"/>
</dbReference>
<keyword evidence="1" id="KW-0238">DNA-binding</keyword>
<protein>
    <submittedName>
        <fullName evidence="1">DNA-binding response regulator</fullName>
    </submittedName>
</protein>
<gene>
    <name evidence="1" type="ORF">CP980_32785</name>
</gene>
<dbReference type="GO" id="GO:0003677">
    <property type="term" value="F:DNA binding"/>
    <property type="evidence" value="ECO:0007669"/>
    <property type="project" value="UniProtKB-KW"/>
</dbReference>
<reference evidence="1 2" key="1">
    <citation type="submission" date="2017-09" db="EMBL/GenBank/DDBJ databases">
        <authorList>
            <person name="Lee N."/>
            <person name="Cho B.-K."/>
        </authorList>
    </citation>
    <scope>NUCLEOTIDE SEQUENCE [LARGE SCALE GENOMIC DNA]</scope>
    <source>
        <strain evidence="1 2">ATCC 27476</strain>
    </source>
</reference>
<name>A0A5J6JP10_STRVI</name>
<organism evidence="1 2">
    <name type="scientific">Streptomyces vinaceus</name>
    <dbReference type="NCBI Taxonomy" id="1960"/>
    <lineage>
        <taxon>Bacteria</taxon>
        <taxon>Bacillati</taxon>
        <taxon>Actinomycetota</taxon>
        <taxon>Actinomycetes</taxon>
        <taxon>Kitasatosporales</taxon>
        <taxon>Streptomycetaceae</taxon>
        <taxon>Streptomyces</taxon>
    </lineage>
</organism>
<dbReference type="EMBL" id="CP023692">
    <property type="protein sequence ID" value="QEV49218.1"/>
    <property type="molecule type" value="Genomic_DNA"/>
</dbReference>
<proteinExistence type="predicted"/>
<evidence type="ECO:0000313" key="1">
    <source>
        <dbReference type="EMBL" id="QEV49218.1"/>
    </source>
</evidence>
<evidence type="ECO:0000313" key="2">
    <source>
        <dbReference type="Proteomes" id="UP000325563"/>
    </source>
</evidence>